<dbReference type="PANTHER" id="PTHR42693:SF53">
    <property type="entry name" value="ENDO-4-O-SULFATASE"/>
    <property type="match status" value="1"/>
</dbReference>
<organism evidence="7 8">
    <name type="scientific">Novipirellula herctigrandis</name>
    <dbReference type="NCBI Taxonomy" id="2527986"/>
    <lineage>
        <taxon>Bacteria</taxon>
        <taxon>Pseudomonadati</taxon>
        <taxon>Planctomycetota</taxon>
        <taxon>Planctomycetia</taxon>
        <taxon>Pirellulales</taxon>
        <taxon>Pirellulaceae</taxon>
        <taxon>Novipirellula</taxon>
    </lineage>
</organism>
<name>A0A5C5ZA47_9BACT</name>
<dbReference type="Pfam" id="PF00884">
    <property type="entry name" value="Sulfatase"/>
    <property type="match status" value="1"/>
</dbReference>
<dbReference type="PROSITE" id="PS00523">
    <property type="entry name" value="SULFATASE_1"/>
    <property type="match status" value="1"/>
</dbReference>
<evidence type="ECO:0000259" key="6">
    <source>
        <dbReference type="Pfam" id="PF00884"/>
    </source>
</evidence>
<comment type="caution">
    <text evidence="7">The sequence shown here is derived from an EMBL/GenBank/DDBJ whole genome shotgun (WGS) entry which is preliminary data.</text>
</comment>
<evidence type="ECO:0000256" key="2">
    <source>
        <dbReference type="ARBA" id="ARBA00022723"/>
    </source>
</evidence>
<dbReference type="EMBL" id="SJPJ01000001">
    <property type="protein sequence ID" value="TWT84239.1"/>
    <property type="molecule type" value="Genomic_DNA"/>
</dbReference>
<gene>
    <name evidence="7" type="primary">atsA_109</name>
    <name evidence="7" type="ORF">CA13_57150</name>
</gene>
<evidence type="ECO:0000256" key="5">
    <source>
        <dbReference type="SAM" id="SignalP"/>
    </source>
</evidence>
<evidence type="ECO:0000256" key="4">
    <source>
        <dbReference type="ARBA" id="ARBA00022837"/>
    </source>
</evidence>
<comment type="similarity">
    <text evidence="1">Belongs to the sulfatase family.</text>
</comment>
<keyword evidence="2" id="KW-0479">Metal-binding</keyword>
<feature type="domain" description="Sulfatase N-terminal" evidence="6">
    <location>
        <begin position="38"/>
        <end position="367"/>
    </location>
</feature>
<sequence precursor="true">MRMMLLSFSVFVCVGSLTAFGVETEPAQNSPAKIPAKPNIVILLADDMGWGELGCYGQEVIKTPNLDTLASKGLRFTDFYAGCAVCSPSRAVLMTGIPVGRLSIRGNKGLHEDGKWDRIALKKSEVTVPEMLNGAGYQTAFIGKWHLGIPQDVSTWATGRGFDFAVQEQWGPKADGGVFDERDHWVNGCQESVFHDYTKIDCLDEFRTDIALKFLDQKRDQEKPLFLFMSYRSPHAHEFFLREKDRYKEHGWPEIERRHASRITMLDEQIQRLLDKLEAMGEMDNTFVLFTSDNGPHAEGPAGGDKHDPLFFISSNGLKGHKRDLYEGGVRVPGIAYWKGKIRAGETSEHQAIFYDVMPTLAEIAGVDPPDQTGGISFLPELIGKEQKTHDHLYWEIMEGRAAKAFRQATRMGHWKAVRYGAAGVTELYNLETDLYETKDVAASYPEIVEKMNKILRSESKKDPHFPYSGDGP</sequence>
<accession>A0A5C5ZA47</accession>
<dbReference type="Gene3D" id="3.40.720.10">
    <property type="entry name" value="Alkaline Phosphatase, subunit A"/>
    <property type="match status" value="1"/>
</dbReference>
<keyword evidence="5" id="KW-0732">Signal</keyword>
<dbReference type="InterPro" id="IPR050738">
    <property type="entry name" value="Sulfatase"/>
</dbReference>
<dbReference type="Gene3D" id="3.30.1120.10">
    <property type="match status" value="1"/>
</dbReference>
<dbReference type="InterPro" id="IPR024607">
    <property type="entry name" value="Sulfatase_CS"/>
</dbReference>
<feature type="chain" id="PRO_5023010414" evidence="5">
    <location>
        <begin position="22"/>
        <end position="473"/>
    </location>
</feature>
<dbReference type="PANTHER" id="PTHR42693">
    <property type="entry name" value="ARYLSULFATASE FAMILY MEMBER"/>
    <property type="match status" value="1"/>
</dbReference>
<evidence type="ECO:0000313" key="8">
    <source>
        <dbReference type="Proteomes" id="UP000315010"/>
    </source>
</evidence>
<dbReference type="InterPro" id="IPR000917">
    <property type="entry name" value="Sulfatase_N"/>
</dbReference>
<dbReference type="GO" id="GO:0046872">
    <property type="term" value="F:metal ion binding"/>
    <property type="evidence" value="ECO:0007669"/>
    <property type="project" value="UniProtKB-KW"/>
</dbReference>
<feature type="signal peptide" evidence="5">
    <location>
        <begin position="1"/>
        <end position="21"/>
    </location>
</feature>
<dbReference type="EC" id="3.1.6.1" evidence="7"/>
<protein>
    <submittedName>
        <fullName evidence="7">Arylsulfatase</fullName>
        <ecNumber evidence="7">3.1.6.1</ecNumber>
    </submittedName>
</protein>
<keyword evidence="4" id="KW-0106">Calcium</keyword>
<dbReference type="AlphaFoldDB" id="A0A5C5ZA47"/>
<evidence type="ECO:0000256" key="1">
    <source>
        <dbReference type="ARBA" id="ARBA00008779"/>
    </source>
</evidence>
<proteinExistence type="inferred from homology"/>
<reference evidence="7 8" key="1">
    <citation type="submission" date="2019-02" db="EMBL/GenBank/DDBJ databases">
        <title>Deep-cultivation of Planctomycetes and their phenomic and genomic characterization uncovers novel biology.</title>
        <authorList>
            <person name="Wiegand S."/>
            <person name="Jogler M."/>
            <person name="Boedeker C."/>
            <person name="Pinto D."/>
            <person name="Vollmers J."/>
            <person name="Rivas-Marin E."/>
            <person name="Kohn T."/>
            <person name="Peeters S.H."/>
            <person name="Heuer A."/>
            <person name="Rast P."/>
            <person name="Oberbeckmann S."/>
            <person name="Bunk B."/>
            <person name="Jeske O."/>
            <person name="Meyerdierks A."/>
            <person name="Storesund J.E."/>
            <person name="Kallscheuer N."/>
            <person name="Luecker S."/>
            <person name="Lage O.M."/>
            <person name="Pohl T."/>
            <person name="Merkel B.J."/>
            <person name="Hornburger P."/>
            <person name="Mueller R.-W."/>
            <person name="Bruemmer F."/>
            <person name="Labrenz M."/>
            <person name="Spormann A.M."/>
            <person name="Op Den Camp H."/>
            <person name="Overmann J."/>
            <person name="Amann R."/>
            <person name="Jetten M.S.M."/>
            <person name="Mascher T."/>
            <person name="Medema M.H."/>
            <person name="Devos D.P."/>
            <person name="Kaster A.-K."/>
            <person name="Ovreas L."/>
            <person name="Rohde M."/>
            <person name="Galperin M.Y."/>
            <person name="Jogler C."/>
        </authorList>
    </citation>
    <scope>NUCLEOTIDE SEQUENCE [LARGE SCALE GENOMIC DNA]</scope>
    <source>
        <strain evidence="7 8">CA13</strain>
    </source>
</reference>
<dbReference type="Proteomes" id="UP000315010">
    <property type="component" value="Unassembled WGS sequence"/>
</dbReference>
<dbReference type="InterPro" id="IPR017850">
    <property type="entry name" value="Alkaline_phosphatase_core_sf"/>
</dbReference>
<evidence type="ECO:0000256" key="3">
    <source>
        <dbReference type="ARBA" id="ARBA00022801"/>
    </source>
</evidence>
<keyword evidence="3 7" id="KW-0378">Hydrolase</keyword>
<keyword evidence="8" id="KW-1185">Reference proteome</keyword>
<evidence type="ECO:0000313" key="7">
    <source>
        <dbReference type="EMBL" id="TWT84239.1"/>
    </source>
</evidence>
<dbReference type="GO" id="GO:0004065">
    <property type="term" value="F:arylsulfatase activity"/>
    <property type="evidence" value="ECO:0007669"/>
    <property type="project" value="UniProtKB-EC"/>
</dbReference>
<dbReference type="SUPFAM" id="SSF53649">
    <property type="entry name" value="Alkaline phosphatase-like"/>
    <property type="match status" value="1"/>
</dbReference>
<dbReference type="PROSITE" id="PS00149">
    <property type="entry name" value="SULFATASE_2"/>
    <property type="match status" value="1"/>
</dbReference>